<protein>
    <submittedName>
        <fullName evidence="1">Uncharacterized protein</fullName>
    </submittedName>
</protein>
<name>A0A8D8RK99_9HEMI</name>
<proteinExistence type="predicted"/>
<dbReference type="AlphaFoldDB" id="A0A8D8RK99"/>
<dbReference type="EMBL" id="HBUF01160818">
    <property type="protein sequence ID" value="CAG6650097.1"/>
    <property type="molecule type" value="Transcribed_RNA"/>
</dbReference>
<accession>A0A8D8RK99</accession>
<organism evidence="1">
    <name type="scientific">Cacopsylla melanoneura</name>
    <dbReference type="NCBI Taxonomy" id="428564"/>
    <lineage>
        <taxon>Eukaryota</taxon>
        <taxon>Metazoa</taxon>
        <taxon>Ecdysozoa</taxon>
        <taxon>Arthropoda</taxon>
        <taxon>Hexapoda</taxon>
        <taxon>Insecta</taxon>
        <taxon>Pterygota</taxon>
        <taxon>Neoptera</taxon>
        <taxon>Paraneoptera</taxon>
        <taxon>Hemiptera</taxon>
        <taxon>Sternorrhyncha</taxon>
        <taxon>Psylloidea</taxon>
        <taxon>Psyllidae</taxon>
        <taxon>Psyllinae</taxon>
        <taxon>Cacopsylla</taxon>
    </lineage>
</organism>
<reference evidence="1" key="1">
    <citation type="submission" date="2021-05" db="EMBL/GenBank/DDBJ databases">
        <authorList>
            <person name="Alioto T."/>
            <person name="Alioto T."/>
            <person name="Gomez Garrido J."/>
        </authorList>
    </citation>
    <scope>NUCLEOTIDE SEQUENCE</scope>
</reference>
<sequence>MGDLTWYTCTAYTLKRNTLYIYLPIIVLVPTYTLKRNTLYTGYCVKGSPCIYTYRKLGNRQNRWVFFCSTKAPIFPSYLMTHLIFERYNTYFLGDCEIICSRQKI</sequence>
<evidence type="ECO:0000313" key="1">
    <source>
        <dbReference type="EMBL" id="CAG6650097.1"/>
    </source>
</evidence>